<dbReference type="InterPro" id="IPR036515">
    <property type="entry name" value="Transposase_17_sf"/>
</dbReference>
<dbReference type="PANTHER" id="PTHR36966">
    <property type="entry name" value="REP-ASSOCIATED TYROSINE TRANSPOSASE"/>
    <property type="match status" value="1"/>
</dbReference>
<dbReference type="Gene3D" id="3.30.70.1290">
    <property type="entry name" value="Transposase IS200-like"/>
    <property type="match status" value="1"/>
</dbReference>
<dbReference type="Proteomes" id="UP000326570">
    <property type="component" value="Unassembled WGS sequence"/>
</dbReference>
<organism evidence="2 3">
    <name type="scientific">Adhaeribacter soli</name>
    <dbReference type="NCBI Taxonomy" id="2607655"/>
    <lineage>
        <taxon>Bacteria</taxon>
        <taxon>Pseudomonadati</taxon>
        <taxon>Bacteroidota</taxon>
        <taxon>Cytophagia</taxon>
        <taxon>Cytophagales</taxon>
        <taxon>Hymenobacteraceae</taxon>
        <taxon>Adhaeribacter</taxon>
    </lineage>
</organism>
<dbReference type="EMBL" id="VTWT01000007">
    <property type="protein sequence ID" value="KAA9331804.1"/>
    <property type="molecule type" value="Genomic_DNA"/>
</dbReference>
<dbReference type="InterPro" id="IPR002686">
    <property type="entry name" value="Transposase_17"/>
</dbReference>
<feature type="domain" description="Transposase IS200-like" evidence="1">
    <location>
        <begin position="16"/>
        <end position="186"/>
    </location>
</feature>
<dbReference type="GO" id="GO:0043565">
    <property type="term" value="F:sequence-specific DNA binding"/>
    <property type="evidence" value="ECO:0007669"/>
    <property type="project" value="TreeGrafter"/>
</dbReference>
<name>A0A5N1IP64_9BACT</name>
<dbReference type="GO" id="GO:0006313">
    <property type="term" value="P:DNA transposition"/>
    <property type="evidence" value="ECO:0007669"/>
    <property type="project" value="InterPro"/>
</dbReference>
<dbReference type="InterPro" id="IPR052715">
    <property type="entry name" value="RAYT_transposase"/>
</dbReference>
<dbReference type="GO" id="GO:0004803">
    <property type="term" value="F:transposase activity"/>
    <property type="evidence" value="ECO:0007669"/>
    <property type="project" value="InterPro"/>
</dbReference>
<dbReference type="SMART" id="SM01321">
    <property type="entry name" value="Y1_Tnp"/>
    <property type="match status" value="1"/>
</dbReference>
<comment type="caution">
    <text evidence="2">The sequence shown here is derived from an EMBL/GenBank/DDBJ whole genome shotgun (WGS) entry which is preliminary data.</text>
</comment>
<protein>
    <recommendedName>
        <fullName evidence="1">Transposase IS200-like domain-containing protein</fullName>
    </recommendedName>
</protein>
<proteinExistence type="predicted"/>
<gene>
    <name evidence="2" type="ORF">F0P94_13450</name>
</gene>
<sequence>MLPERKLNRLPNFDYSTAALYFITVCVQDGEHYFGKVADETIHLNTFGKIANEQFLWLKSQYPYLVLHTYVVMPNHVHAILEINPFIQKDFGQECVRIGKFNQESETGEFDQECVRKGSDNVRTGRDLSLRKIKSVSELVGAYKTTTSKKIRQAGLSEFAWQRSFHDHIIRDERGYQNIYHYIQNNPAKWHQDKFFKP</sequence>
<dbReference type="SUPFAM" id="SSF143422">
    <property type="entry name" value="Transposase IS200-like"/>
    <property type="match status" value="1"/>
</dbReference>
<dbReference type="PANTHER" id="PTHR36966:SF1">
    <property type="entry name" value="REP-ASSOCIATED TYROSINE TRANSPOSASE"/>
    <property type="match status" value="1"/>
</dbReference>
<reference evidence="2 3" key="1">
    <citation type="submission" date="2019-09" db="EMBL/GenBank/DDBJ databases">
        <title>Genome sequence of Adhaeribacter sp. M2.</title>
        <authorList>
            <person name="Srinivasan S."/>
        </authorList>
    </citation>
    <scope>NUCLEOTIDE SEQUENCE [LARGE SCALE GENOMIC DNA]</scope>
    <source>
        <strain evidence="2 3">M2</strain>
    </source>
</reference>
<evidence type="ECO:0000313" key="2">
    <source>
        <dbReference type="EMBL" id="KAA9331804.1"/>
    </source>
</evidence>
<accession>A0A5N1IP64</accession>
<dbReference type="RefSeq" id="WP_150904618.1">
    <property type="nucleotide sequence ID" value="NZ_VTWT01000007.1"/>
</dbReference>
<keyword evidence="3" id="KW-1185">Reference proteome</keyword>
<evidence type="ECO:0000313" key="3">
    <source>
        <dbReference type="Proteomes" id="UP000326570"/>
    </source>
</evidence>
<dbReference type="AlphaFoldDB" id="A0A5N1IP64"/>
<evidence type="ECO:0000259" key="1">
    <source>
        <dbReference type="SMART" id="SM01321"/>
    </source>
</evidence>